<protein>
    <submittedName>
        <fullName evidence="1">Uncharacterized protein</fullName>
    </submittedName>
</protein>
<comment type="caution">
    <text evidence="1">The sequence shown here is derived from an EMBL/GenBank/DDBJ whole genome shotgun (WGS) entry which is preliminary data.</text>
</comment>
<evidence type="ECO:0000313" key="1">
    <source>
        <dbReference type="EMBL" id="KAJ3082240.1"/>
    </source>
</evidence>
<gene>
    <name evidence="1" type="ORF">HK100_009717</name>
</gene>
<sequence>MAILHLLNTSKNVDLKEIKSAMCVYGSAGYVGSLDVLHKVCGKNKNLAVRLTRLCLGFKYEDDPPDAIEFAKKLMNLLQEAGL</sequence>
<organism evidence="1 2">
    <name type="scientific">Physocladia obscura</name>
    <dbReference type="NCBI Taxonomy" id="109957"/>
    <lineage>
        <taxon>Eukaryota</taxon>
        <taxon>Fungi</taxon>
        <taxon>Fungi incertae sedis</taxon>
        <taxon>Chytridiomycota</taxon>
        <taxon>Chytridiomycota incertae sedis</taxon>
        <taxon>Chytridiomycetes</taxon>
        <taxon>Chytridiales</taxon>
        <taxon>Chytriomycetaceae</taxon>
        <taxon>Physocladia</taxon>
    </lineage>
</organism>
<accession>A0AAD5XA31</accession>
<evidence type="ECO:0000313" key="2">
    <source>
        <dbReference type="Proteomes" id="UP001211907"/>
    </source>
</evidence>
<dbReference type="AlphaFoldDB" id="A0AAD5XA31"/>
<dbReference type="Proteomes" id="UP001211907">
    <property type="component" value="Unassembled WGS sequence"/>
</dbReference>
<proteinExistence type="predicted"/>
<name>A0AAD5XA31_9FUNG</name>
<reference evidence="1" key="1">
    <citation type="submission" date="2020-05" db="EMBL/GenBank/DDBJ databases">
        <title>Phylogenomic resolution of chytrid fungi.</title>
        <authorList>
            <person name="Stajich J.E."/>
            <person name="Amses K."/>
            <person name="Simmons R."/>
            <person name="Seto K."/>
            <person name="Myers J."/>
            <person name="Bonds A."/>
            <person name="Quandt C.A."/>
            <person name="Barry K."/>
            <person name="Liu P."/>
            <person name="Grigoriev I."/>
            <person name="Longcore J.E."/>
            <person name="James T.Y."/>
        </authorList>
    </citation>
    <scope>NUCLEOTIDE SEQUENCE</scope>
    <source>
        <strain evidence="1">JEL0513</strain>
    </source>
</reference>
<dbReference type="EMBL" id="JADGJH010005083">
    <property type="protein sequence ID" value="KAJ3082240.1"/>
    <property type="molecule type" value="Genomic_DNA"/>
</dbReference>
<feature type="non-terminal residue" evidence="1">
    <location>
        <position position="83"/>
    </location>
</feature>
<keyword evidence="2" id="KW-1185">Reference proteome</keyword>